<feature type="domain" description="AMP-dependent synthetase/ligase" evidence="7">
    <location>
        <begin position="100"/>
        <end position="520"/>
    </location>
</feature>
<evidence type="ECO:0000259" key="7">
    <source>
        <dbReference type="Pfam" id="PF00501"/>
    </source>
</evidence>
<organism evidence="8 9">
    <name type="scientific">Filobasidium floriforme</name>
    <dbReference type="NCBI Taxonomy" id="5210"/>
    <lineage>
        <taxon>Eukaryota</taxon>
        <taxon>Fungi</taxon>
        <taxon>Dikarya</taxon>
        <taxon>Basidiomycota</taxon>
        <taxon>Agaricomycotina</taxon>
        <taxon>Tremellomycetes</taxon>
        <taxon>Filobasidiales</taxon>
        <taxon>Filobasidiaceae</taxon>
        <taxon>Filobasidium</taxon>
    </lineage>
</organism>
<dbReference type="EMBL" id="JABELV010000035">
    <property type="protein sequence ID" value="KAG7562290.1"/>
    <property type="molecule type" value="Genomic_DNA"/>
</dbReference>
<evidence type="ECO:0000256" key="6">
    <source>
        <dbReference type="SAM" id="MobiDB-lite"/>
    </source>
</evidence>
<dbReference type="InterPro" id="IPR020845">
    <property type="entry name" value="AMP-binding_CS"/>
</dbReference>
<dbReference type="PROSITE" id="PS00455">
    <property type="entry name" value="AMP_BINDING"/>
    <property type="match status" value="1"/>
</dbReference>
<name>A0A8K0JMY0_9TREE</name>
<dbReference type="GO" id="GO:0004467">
    <property type="term" value="F:long-chain fatty acid-CoA ligase activity"/>
    <property type="evidence" value="ECO:0007669"/>
    <property type="project" value="UniProtKB-EC"/>
</dbReference>
<evidence type="ECO:0000313" key="8">
    <source>
        <dbReference type="EMBL" id="KAG7562290.1"/>
    </source>
</evidence>
<proteinExistence type="inferred from homology"/>
<evidence type="ECO:0000256" key="2">
    <source>
        <dbReference type="ARBA" id="ARBA00022598"/>
    </source>
</evidence>
<reference evidence="8" key="1">
    <citation type="submission" date="2020-04" db="EMBL/GenBank/DDBJ databases">
        <title>Analysis of mating type loci in Filobasidium floriforme.</title>
        <authorList>
            <person name="Nowrousian M."/>
        </authorList>
    </citation>
    <scope>NUCLEOTIDE SEQUENCE</scope>
    <source>
        <strain evidence="8">CBS 6242</strain>
    </source>
</reference>
<evidence type="ECO:0000313" key="9">
    <source>
        <dbReference type="Proteomes" id="UP000812966"/>
    </source>
</evidence>
<dbReference type="PANTHER" id="PTHR43272:SF83">
    <property type="entry name" value="ACYL-COA SYNTHETASE LONG-CHAIN, ISOFORM J"/>
    <property type="match status" value="1"/>
</dbReference>
<evidence type="ECO:0000256" key="4">
    <source>
        <dbReference type="ARBA" id="ARBA00022840"/>
    </source>
</evidence>
<comment type="catalytic activity">
    <reaction evidence="5">
        <text>a long-chain fatty acid + ATP + CoA = a long-chain fatty acyl-CoA + AMP + diphosphate</text>
        <dbReference type="Rhea" id="RHEA:15421"/>
        <dbReference type="ChEBI" id="CHEBI:30616"/>
        <dbReference type="ChEBI" id="CHEBI:33019"/>
        <dbReference type="ChEBI" id="CHEBI:57287"/>
        <dbReference type="ChEBI" id="CHEBI:57560"/>
        <dbReference type="ChEBI" id="CHEBI:83139"/>
        <dbReference type="ChEBI" id="CHEBI:456215"/>
        <dbReference type="EC" id="6.2.1.3"/>
    </reaction>
</comment>
<dbReference type="GO" id="GO:0005811">
    <property type="term" value="C:lipid droplet"/>
    <property type="evidence" value="ECO:0007669"/>
    <property type="project" value="TreeGrafter"/>
</dbReference>
<dbReference type="InterPro" id="IPR000873">
    <property type="entry name" value="AMP-dep_synth/lig_dom"/>
</dbReference>
<keyword evidence="3" id="KW-0547">Nucleotide-binding</keyword>
<dbReference type="SUPFAM" id="SSF56801">
    <property type="entry name" value="Acetyl-CoA synthetase-like"/>
    <property type="match status" value="1"/>
</dbReference>
<dbReference type="GO" id="GO:0035336">
    <property type="term" value="P:long-chain fatty-acyl-CoA metabolic process"/>
    <property type="evidence" value="ECO:0007669"/>
    <property type="project" value="TreeGrafter"/>
</dbReference>
<dbReference type="GO" id="GO:0005783">
    <property type="term" value="C:endoplasmic reticulum"/>
    <property type="evidence" value="ECO:0007669"/>
    <property type="project" value="TreeGrafter"/>
</dbReference>
<evidence type="ECO:0000256" key="3">
    <source>
        <dbReference type="ARBA" id="ARBA00022741"/>
    </source>
</evidence>
<feature type="region of interest" description="Disordered" evidence="6">
    <location>
        <begin position="1"/>
        <end position="27"/>
    </location>
</feature>
<dbReference type="Gene3D" id="3.40.50.12780">
    <property type="entry name" value="N-terminal domain of ligase-like"/>
    <property type="match status" value="1"/>
</dbReference>
<keyword evidence="4" id="KW-0067">ATP-binding</keyword>
<dbReference type="PANTHER" id="PTHR43272">
    <property type="entry name" value="LONG-CHAIN-FATTY-ACID--COA LIGASE"/>
    <property type="match status" value="1"/>
</dbReference>
<sequence length="744" mass="82201">MAPRKAGQPASWEVDADSPKPEGETRARRSYAVKELVTNPAPGIQTIHDILLYAARTHGNKPALAHRPIKNIITETKQVPKTDPNTGEETTQEKKWEYYELGGFEWVGYQGLLDRVRDVGLGLRELGVGSRGQEFFNIYGQTSLTWQLVAHACAFSAVPICTAYDSLGPSGLAHALKEPNCRSMFINSHLVPVLLKIIDQVTDLELVIFDGEVGEEDRRKLESVQRGQGKGLRVISLEEVEVIGKRKREETGEVWMGEKADPNQTYCIMYTSGSTGAPKGVMLTHKNIVAAVGAVWHLLYEYLTPEDTFLAFLPLAHILEFVVETSWIFAGIPIGYGRIKTLTDANVRGCKGDIAEFKPSIMVGVPAVWELIRKGIVAKVEKTGKLGLFNKALGIKQFATTRKIPGLAGLTDKVVFNAVKAQTGGRLKIALTGGGSLSASTQEFISNAVVPLIQGYGLTESVAMAVILHPAWMQYGVAGCPVPSTEIKLVDAKEAGYLSTNNPPQGEIYLRGPSVTGGYFKRPDLNEESFTKDGWFKTGDIGQWNKDGTLSIVDRIKNLVKLSGGEYIAVEKLESVYKSTSVVGEGMILANPQHRQPAMIVCIHHVNFPQFVKSQNLGGGSEDLDKLCRDKEVEKAVLRELNANGKKQGFSNLELLESVILTPDEWLPGFMLTAARKIQRKEVTEHYKDLINVSACRKNDKKSNETDRHWAFVSPITSKPWRGFRLPFMLSHLDARVSPFYRWL</sequence>
<accession>A0A8K0JMY0</accession>
<evidence type="ECO:0000256" key="1">
    <source>
        <dbReference type="ARBA" id="ARBA00006432"/>
    </source>
</evidence>
<evidence type="ECO:0000256" key="5">
    <source>
        <dbReference type="ARBA" id="ARBA00036813"/>
    </source>
</evidence>
<feature type="compositionally biased region" description="Basic and acidic residues" evidence="6">
    <location>
        <begin position="17"/>
        <end position="27"/>
    </location>
</feature>
<keyword evidence="9" id="KW-1185">Reference proteome</keyword>
<comment type="caution">
    <text evidence="8">The sequence shown here is derived from an EMBL/GenBank/DDBJ whole genome shotgun (WGS) entry which is preliminary data.</text>
</comment>
<dbReference type="Proteomes" id="UP000812966">
    <property type="component" value="Unassembled WGS sequence"/>
</dbReference>
<dbReference type="InterPro" id="IPR042099">
    <property type="entry name" value="ANL_N_sf"/>
</dbReference>
<dbReference type="AlphaFoldDB" id="A0A8K0JMY0"/>
<gene>
    <name evidence="8" type="ORF">FFLO_02278</name>
</gene>
<protein>
    <recommendedName>
        <fullName evidence="7">AMP-dependent synthetase/ligase domain-containing protein</fullName>
    </recommendedName>
</protein>
<dbReference type="GO" id="GO:0005886">
    <property type="term" value="C:plasma membrane"/>
    <property type="evidence" value="ECO:0007669"/>
    <property type="project" value="TreeGrafter"/>
</dbReference>
<keyword evidence="2" id="KW-0436">Ligase</keyword>
<dbReference type="Pfam" id="PF00501">
    <property type="entry name" value="AMP-binding"/>
    <property type="match status" value="1"/>
</dbReference>
<comment type="similarity">
    <text evidence="1">Belongs to the ATP-dependent AMP-binding enzyme family.</text>
</comment>
<dbReference type="GO" id="GO:0005524">
    <property type="term" value="F:ATP binding"/>
    <property type="evidence" value="ECO:0007669"/>
    <property type="project" value="UniProtKB-KW"/>
</dbReference>